<keyword evidence="1" id="KW-0677">Repeat</keyword>
<keyword evidence="2" id="KW-0802">TPR repeat</keyword>
<evidence type="ECO:0000256" key="3">
    <source>
        <dbReference type="SAM" id="MobiDB-lite"/>
    </source>
</evidence>
<dbReference type="PANTHER" id="PTHR44186:SF1">
    <property type="entry name" value="BARDET-BIEDL SYNDROME 4 PROTEIN"/>
    <property type="match status" value="1"/>
</dbReference>
<dbReference type="PANTHER" id="PTHR44186">
    <property type="match status" value="1"/>
</dbReference>
<name>A0A0M3IEF7_ASCLU</name>
<evidence type="ECO:0000313" key="4">
    <source>
        <dbReference type="Proteomes" id="UP000036681"/>
    </source>
</evidence>
<accession>A0A0M3IEF7</accession>
<evidence type="ECO:0000256" key="1">
    <source>
        <dbReference type="ARBA" id="ARBA00022737"/>
    </source>
</evidence>
<dbReference type="GO" id="GO:0036064">
    <property type="term" value="C:ciliary basal body"/>
    <property type="evidence" value="ECO:0007669"/>
    <property type="project" value="TreeGrafter"/>
</dbReference>
<dbReference type="AlphaFoldDB" id="A0A0M3IEF7"/>
<dbReference type="Proteomes" id="UP000036681">
    <property type="component" value="Unplaced"/>
</dbReference>
<protein>
    <submittedName>
        <fullName evidence="5">Mitochondrial import inner membrane translocase subunit tim9</fullName>
    </submittedName>
</protein>
<organism evidence="4 5">
    <name type="scientific">Ascaris lumbricoides</name>
    <name type="common">Giant roundworm</name>
    <dbReference type="NCBI Taxonomy" id="6252"/>
    <lineage>
        <taxon>Eukaryota</taxon>
        <taxon>Metazoa</taxon>
        <taxon>Ecdysozoa</taxon>
        <taxon>Nematoda</taxon>
        <taxon>Chromadorea</taxon>
        <taxon>Rhabditida</taxon>
        <taxon>Spirurina</taxon>
        <taxon>Ascaridomorpha</taxon>
        <taxon>Ascaridoidea</taxon>
        <taxon>Ascarididae</taxon>
        <taxon>Ascaris</taxon>
    </lineage>
</organism>
<dbReference type="WBParaSite" id="ALUE_0001647901-mRNA-1">
    <property type="protein sequence ID" value="ALUE_0001647901-mRNA-1"/>
    <property type="gene ID" value="ALUE_0001647901"/>
</dbReference>
<proteinExistence type="predicted"/>
<evidence type="ECO:0000313" key="5">
    <source>
        <dbReference type="WBParaSite" id="ALUE_0001647901-mRNA-1"/>
    </source>
</evidence>
<dbReference type="GO" id="GO:0061512">
    <property type="term" value="P:protein localization to cilium"/>
    <property type="evidence" value="ECO:0007669"/>
    <property type="project" value="TreeGrafter"/>
</dbReference>
<sequence>MAANPKENVENADGAMSVGDMYAGTTSEPLHKESDLESTRATTPDDEFTEKKPKKSVIVDPKKKIPELTTFDRRNFLLHQYYIQRDFSSCKALIKEMLDESKGMNEYAAYVRGKIARMEGNLRESLEW</sequence>
<keyword evidence="4" id="KW-1185">Reference proteome</keyword>
<dbReference type="GO" id="GO:0060271">
    <property type="term" value="P:cilium assembly"/>
    <property type="evidence" value="ECO:0007669"/>
    <property type="project" value="TreeGrafter"/>
</dbReference>
<evidence type="ECO:0000256" key="2">
    <source>
        <dbReference type="ARBA" id="ARBA00022803"/>
    </source>
</evidence>
<feature type="compositionally biased region" description="Basic and acidic residues" evidence="3">
    <location>
        <begin position="29"/>
        <end position="38"/>
    </location>
</feature>
<reference evidence="5" key="1">
    <citation type="submission" date="2017-02" db="UniProtKB">
        <authorList>
            <consortium name="WormBaseParasite"/>
        </authorList>
    </citation>
    <scope>IDENTIFICATION</scope>
</reference>
<feature type="region of interest" description="Disordered" evidence="3">
    <location>
        <begin position="1"/>
        <end position="55"/>
    </location>
</feature>